<evidence type="ECO:0000256" key="1">
    <source>
        <dbReference type="ARBA" id="ARBA00023224"/>
    </source>
</evidence>
<dbReference type="SMART" id="SM00304">
    <property type="entry name" value="HAMP"/>
    <property type="match status" value="2"/>
</dbReference>
<evidence type="ECO:0000313" key="8">
    <source>
        <dbReference type="Proteomes" id="UP000296706"/>
    </source>
</evidence>
<dbReference type="PROSITE" id="PS50885">
    <property type="entry name" value="HAMP"/>
    <property type="match status" value="2"/>
</dbReference>
<keyword evidence="1" id="KW-0807">Transducer</keyword>
<evidence type="ECO:0000313" key="7">
    <source>
        <dbReference type="EMBL" id="QCC52989.1"/>
    </source>
</evidence>
<feature type="domain" description="HAMP" evidence="6">
    <location>
        <begin position="349"/>
        <end position="401"/>
    </location>
</feature>
<name>A0A4D6HG66_9EURY</name>
<keyword evidence="8" id="KW-1185">Reference proteome</keyword>
<reference evidence="7 8" key="1">
    <citation type="journal article" date="2019" name="Nat. Commun.">
        <title>A new type of DNA phosphorothioation-based antiviral system in archaea.</title>
        <authorList>
            <person name="Xiong L."/>
            <person name="Liu S."/>
            <person name="Chen S."/>
            <person name="Xiao Y."/>
            <person name="Zhu B."/>
            <person name="Gao Y."/>
            <person name="Zhang Y."/>
            <person name="Chen B."/>
            <person name="Luo J."/>
            <person name="Deng Z."/>
            <person name="Chen X."/>
            <person name="Wang L."/>
            <person name="Chen S."/>
        </authorList>
    </citation>
    <scope>NUCLEOTIDE SEQUENCE [LARGE SCALE GENOMIC DNA]</scope>
    <source>
        <strain evidence="7 8">CBA1105</strain>
    </source>
</reference>
<dbReference type="Proteomes" id="UP000296706">
    <property type="component" value="Chromosome"/>
</dbReference>
<dbReference type="Gene3D" id="6.10.250.1910">
    <property type="match status" value="1"/>
</dbReference>
<dbReference type="EMBL" id="CP031310">
    <property type="protein sequence ID" value="QCC52989.1"/>
    <property type="molecule type" value="Genomic_DNA"/>
</dbReference>
<keyword evidence="3" id="KW-0175">Coiled coil</keyword>
<evidence type="ECO:0000256" key="4">
    <source>
        <dbReference type="SAM" id="MobiDB-lite"/>
    </source>
</evidence>
<dbReference type="GO" id="GO:0007165">
    <property type="term" value="P:signal transduction"/>
    <property type="evidence" value="ECO:0007669"/>
    <property type="project" value="UniProtKB-KW"/>
</dbReference>
<evidence type="ECO:0000259" key="6">
    <source>
        <dbReference type="PROSITE" id="PS50885"/>
    </source>
</evidence>
<keyword evidence="5" id="KW-1133">Transmembrane helix</keyword>
<dbReference type="PANTHER" id="PTHR32089:SF112">
    <property type="entry name" value="LYSOZYME-LIKE PROTEIN-RELATED"/>
    <property type="match status" value="1"/>
</dbReference>
<dbReference type="OrthoDB" id="8523at2157"/>
<dbReference type="STRING" id="1457250.GCA_000755225_01960"/>
<evidence type="ECO:0000256" key="2">
    <source>
        <dbReference type="ARBA" id="ARBA00029447"/>
    </source>
</evidence>
<feature type="region of interest" description="Disordered" evidence="4">
    <location>
        <begin position="618"/>
        <end position="641"/>
    </location>
</feature>
<dbReference type="SUPFAM" id="SSF58104">
    <property type="entry name" value="Methyl-accepting chemotaxis protein (MCP) signaling domain"/>
    <property type="match status" value="1"/>
</dbReference>
<sequence>MGVVRKITPGFIRRSFAIKFGIALLILGLAVGAVGFVGSELVKDEFRDEVNEQYGSIALQDANNVNSWIRENSREATQLSRMPIMTSANVSRIDGYLFDERNEGNTWGGTGPVVHYADVTNGEIVRSSRDAYDNTSFSELNDSLAVSLDGVEIGQGVVRSEAYVDQRGTVRIAFISPIRDDDENQHAIVYTISPTDFATQSLSQTGQDGVTMVVDGQNRILMEHSGTTQLLLQNYSDSVWGQPITDARGAGNGESVVQLAPNKGSGVLSGEANNRVGEYNLRGENYLVASSKVPTISSAGIGQSVDWVVLVHQNQNTAYGQVESVANQQLIATFVGILFIGVFGIVLGRNTAKAIDRLKGKAEEMEEGNLDVDLYSPRDDQIGRLYQGFANMRDALKQQIEEAEQARKEAEVSRAEAMEMSNYLQEKADEYAEIMQQCASGDLTQRMDPDGENEAMDRIANEFNEMIDELEKTTGQLKSFADEVETAGEVVQTSSESVRDASEQVADSIQKISDDAYDQKERLQEISGTMDEIADDLEQFAAENDVDFGESLDRIEEIATMLSDLTELSEETMAEAENVAGAAEEQAAELNEVTQRAEDLSRYARPLREVLDRFETESEHEFYFPTGPGSGDATMPDTDDE</sequence>
<dbReference type="KEGG" id="hsn:DV733_15420"/>
<organism evidence="7 8">
    <name type="scientific">Halapricum salinum</name>
    <dbReference type="NCBI Taxonomy" id="1457250"/>
    <lineage>
        <taxon>Archaea</taxon>
        <taxon>Methanobacteriati</taxon>
        <taxon>Methanobacteriota</taxon>
        <taxon>Stenosarchaea group</taxon>
        <taxon>Halobacteria</taxon>
        <taxon>Halobacteriales</taxon>
        <taxon>Haloarculaceae</taxon>
        <taxon>Halapricum</taxon>
    </lineage>
</organism>
<feature type="domain" description="HAMP" evidence="6">
    <location>
        <begin position="422"/>
        <end position="475"/>
    </location>
</feature>
<keyword evidence="5" id="KW-0812">Transmembrane</keyword>
<feature type="coiled-coil region" evidence="3">
    <location>
        <begin position="386"/>
        <end position="420"/>
    </location>
</feature>
<dbReference type="CDD" id="cd06225">
    <property type="entry name" value="HAMP"/>
    <property type="match status" value="2"/>
</dbReference>
<feature type="transmembrane region" description="Helical" evidence="5">
    <location>
        <begin position="20"/>
        <end position="38"/>
    </location>
</feature>
<feature type="transmembrane region" description="Helical" evidence="5">
    <location>
        <begin position="330"/>
        <end position="348"/>
    </location>
</feature>
<proteinExistence type="inferred from homology"/>
<protein>
    <submittedName>
        <fullName evidence="7">Methyl-accepting chemotaxis protein</fullName>
    </submittedName>
</protein>
<dbReference type="AlphaFoldDB" id="A0A4D6HG66"/>
<evidence type="ECO:0000256" key="5">
    <source>
        <dbReference type="SAM" id="Phobius"/>
    </source>
</evidence>
<feature type="coiled-coil region" evidence="3">
    <location>
        <begin position="573"/>
        <end position="603"/>
    </location>
</feature>
<comment type="similarity">
    <text evidence="2">Belongs to the methyl-accepting chemotaxis (MCP) protein family.</text>
</comment>
<dbReference type="GO" id="GO:0016020">
    <property type="term" value="C:membrane"/>
    <property type="evidence" value="ECO:0007669"/>
    <property type="project" value="InterPro"/>
</dbReference>
<dbReference type="Pfam" id="PF00672">
    <property type="entry name" value="HAMP"/>
    <property type="match status" value="2"/>
</dbReference>
<accession>A0A4D6HG66</accession>
<dbReference type="InterPro" id="IPR003660">
    <property type="entry name" value="HAMP_dom"/>
</dbReference>
<keyword evidence="5" id="KW-0472">Membrane</keyword>
<gene>
    <name evidence="7" type="ORF">DV733_15420</name>
</gene>
<evidence type="ECO:0000256" key="3">
    <source>
        <dbReference type="SAM" id="Coils"/>
    </source>
</evidence>
<dbReference type="Gene3D" id="1.10.287.950">
    <property type="entry name" value="Methyl-accepting chemotaxis protein"/>
    <property type="match status" value="2"/>
</dbReference>
<dbReference type="PANTHER" id="PTHR32089">
    <property type="entry name" value="METHYL-ACCEPTING CHEMOTAXIS PROTEIN MCPB"/>
    <property type="match status" value="1"/>
</dbReference>